<dbReference type="STRING" id="169760.PSTEL_04960"/>
<reference evidence="2 3" key="1">
    <citation type="submission" date="2014-08" db="EMBL/GenBank/DDBJ databases">
        <title>Comparative genomics of the Paenibacillus odorifer group.</title>
        <authorList>
            <person name="den Bakker H.C."/>
            <person name="Tsai Y.-C."/>
            <person name="Martin N."/>
            <person name="Korlach J."/>
            <person name="Wiedmann M."/>
        </authorList>
    </citation>
    <scope>NUCLEOTIDE SEQUENCE [LARGE SCALE GENOMIC DNA]</scope>
    <source>
        <strain evidence="2 3">DSM 14472</strain>
    </source>
</reference>
<dbReference type="Pfam" id="PF10057">
    <property type="entry name" value="MpsC"/>
    <property type="match status" value="1"/>
</dbReference>
<name>A0A089LR30_9BACL</name>
<keyword evidence="3" id="KW-1185">Reference proteome</keyword>
<dbReference type="EMBL" id="CP009286">
    <property type="protein sequence ID" value="AIQ62550.1"/>
    <property type="molecule type" value="Genomic_DNA"/>
</dbReference>
<gene>
    <name evidence="2" type="ORF">PSTEL_04960</name>
</gene>
<dbReference type="InterPro" id="IPR018745">
    <property type="entry name" value="MpsC"/>
</dbReference>
<proteinExistence type="predicted"/>
<dbReference type="HOGENOM" id="CLU_136657_1_0_9"/>
<evidence type="ECO:0000259" key="1">
    <source>
        <dbReference type="Pfam" id="PF10057"/>
    </source>
</evidence>
<organism evidence="2 3">
    <name type="scientific">Paenibacillus stellifer</name>
    <dbReference type="NCBI Taxonomy" id="169760"/>
    <lineage>
        <taxon>Bacteria</taxon>
        <taxon>Bacillati</taxon>
        <taxon>Bacillota</taxon>
        <taxon>Bacilli</taxon>
        <taxon>Bacillales</taxon>
        <taxon>Paenibacillaceae</taxon>
        <taxon>Paenibacillus</taxon>
    </lineage>
</organism>
<evidence type="ECO:0000313" key="2">
    <source>
        <dbReference type="EMBL" id="AIQ62550.1"/>
    </source>
</evidence>
<protein>
    <recommendedName>
        <fullName evidence="1">Na+-translocating membrane potential-generating system MpsC domain-containing protein</fullName>
    </recommendedName>
</protein>
<dbReference type="AlphaFoldDB" id="A0A089LR30"/>
<dbReference type="KEGG" id="pste:PSTEL_04960"/>
<accession>A0A089LR30</accession>
<dbReference type="Proteomes" id="UP000029507">
    <property type="component" value="Chromosome"/>
</dbReference>
<feature type="domain" description="Na+-translocating membrane potential-generating system MpsC" evidence="1">
    <location>
        <begin position="7"/>
        <end position="115"/>
    </location>
</feature>
<sequence length="124" mass="13864">MLRSMSKGELEDKISRILTQWEKEYLGRGSVLVKTDIMRNMIIVGLKGILTPAEQKLAGTSEGMLSVKRIRADLVESGREQLGKMILELTGEQVVSFHTDISTRTGERVMVFVLSDNLENKLIG</sequence>
<evidence type="ECO:0000313" key="3">
    <source>
        <dbReference type="Proteomes" id="UP000029507"/>
    </source>
</evidence>